<comment type="caution">
    <text evidence="3">The sequence shown here is derived from an EMBL/GenBank/DDBJ whole genome shotgun (WGS) entry which is preliminary data.</text>
</comment>
<evidence type="ECO:0000256" key="2">
    <source>
        <dbReference type="ARBA" id="ARBA00023235"/>
    </source>
</evidence>
<dbReference type="Proteomes" id="UP000252706">
    <property type="component" value="Unassembled WGS sequence"/>
</dbReference>
<dbReference type="PANTHER" id="PTHR21198:SF7">
    <property type="entry name" value="ASPARTATE-GLUTAMATE RACEMASE FAMILY"/>
    <property type="match status" value="1"/>
</dbReference>
<comment type="similarity">
    <text evidence="1">Belongs to the aspartate/glutamate racemases family.</text>
</comment>
<dbReference type="GO" id="GO:0047661">
    <property type="term" value="F:amino-acid racemase activity"/>
    <property type="evidence" value="ECO:0007669"/>
    <property type="project" value="InterPro"/>
</dbReference>
<sequence length="237" mass="25132">MDLRPIGILGGMGPEATILLQRKLVEAVSAQDDRDHIPLLIDMNTQVPSRIDHLINGKGKDPGPTLAAMARRLQDANAFALAMPCNTAHHYAKAITDAVEIPLLNMVELAADHAAHTIGPGGRVGMLASPAVRYTRLFENALAKRGMSVVWPAGDDPILTAIQKIKRVGPCVEARVALQAASDELVAAGADLQFVACSEFSLITDSVSAEVVSIDTLDLLVRAIISFSSEGHIGEAF</sequence>
<dbReference type="Gene3D" id="3.40.50.1860">
    <property type="match status" value="2"/>
</dbReference>
<dbReference type="OrthoDB" id="9803739at2"/>
<reference evidence="3 4" key="1">
    <citation type="submission" date="2018-07" db="EMBL/GenBank/DDBJ databases">
        <title>Modular assembly of carbohydrate-degrading microbial communities in the ocean.</title>
        <authorList>
            <person name="Enke T.N."/>
            <person name="Datta M.S."/>
            <person name="Schwartzman J.A."/>
            <person name="Cermak N."/>
            <person name="Schmitz D.A."/>
            <person name="Barrere J."/>
            <person name="Cordero O.X."/>
        </authorList>
    </citation>
    <scope>NUCLEOTIDE SEQUENCE [LARGE SCALE GENOMIC DNA]</scope>
    <source>
        <strain evidence="3 4">C3M10</strain>
    </source>
</reference>
<name>A0A366WW28_9RHOB</name>
<organism evidence="3 4">
    <name type="scientific">Phaeobacter gallaeciensis</name>
    <dbReference type="NCBI Taxonomy" id="60890"/>
    <lineage>
        <taxon>Bacteria</taxon>
        <taxon>Pseudomonadati</taxon>
        <taxon>Pseudomonadota</taxon>
        <taxon>Alphaproteobacteria</taxon>
        <taxon>Rhodobacterales</taxon>
        <taxon>Roseobacteraceae</taxon>
        <taxon>Phaeobacter</taxon>
    </lineage>
</organism>
<dbReference type="AlphaFoldDB" id="A0A366WW28"/>
<evidence type="ECO:0000256" key="1">
    <source>
        <dbReference type="ARBA" id="ARBA00007847"/>
    </source>
</evidence>
<evidence type="ECO:0000313" key="3">
    <source>
        <dbReference type="EMBL" id="RBW53523.1"/>
    </source>
</evidence>
<evidence type="ECO:0000313" key="4">
    <source>
        <dbReference type="Proteomes" id="UP000252706"/>
    </source>
</evidence>
<dbReference type="InterPro" id="IPR004380">
    <property type="entry name" value="Asp_race"/>
</dbReference>
<dbReference type="InterPro" id="IPR001920">
    <property type="entry name" value="Asp/Glu_race"/>
</dbReference>
<dbReference type="PANTHER" id="PTHR21198">
    <property type="entry name" value="GLUTAMATE RACEMASE"/>
    <property type="match status" value="1"/>
</dbReference>
<proteinExistence type="inferred from homology"/>
<keyword evidence="2" id="KW-0413">Isomerase</keyword>
<dbReference type="NCBIfam" id="TIGR00035">
    <property type="entry name" value="asp_race"/>
    <property type="match status" value="1"/>
</dbReference>
<dbReference type="Pfam" id="PF01177">
    <property type="entry name" value="Asp_Glu_race"/>
    <property type="match status" value="1"/>
</dbReference>
<accession>A0A366WW28</accession>
<dbReference type="InterPro" id="IPR015942">
    <property type="entry name" value="Asp/Glu/hydantoin_racemase"/>
</dbReference>
<dbReference type="RefSeq" id="WP_113824120.1">
    <property type="nucleotide sequence ID" value="NZ_QOCE01000035.1"/>
</dbReference>
<gene>
    <name evidence="3" type="ORF">DS909_14145</name>
</gene>
<dbReference type="SUPFAM" id="SSF53681">
    <property type="entry name" value="Aspartate/glutamate racemase"/>
    <property type="match status" value="2"/>
</dbReference>
<protein>
    <submittedName>
        <fullName evidence="3">Aspartate racemase</fullName>
    </submittedName>
</protein>
<dbReference type="EMBL" id="QOCE01000035">
    <property type="protein sequence ID" value="RBW53523.1"/>
    <property type="molecule type" value="Genomic_DNA"/>
</dbReference>